<gene>
    <name evidence="2" type="ORF">MNBD_GAMMA07-2094</name>
</gene>
<evidence type="ECO:0000256" key="1">
    <source>
        <dbReference type="SAM" id="MobiDB-lite"/>
    </source>
</evidence>
<dbReference type="AlphaFoldDB" id="A0A3B0WZY2"/>
<name>A0A3B0WZY2_9ZZZZ</name>
<proteinExistence type="predicted"/>
<feature type="region of interest" description="Disordered" evidence="1">
    <location>
        <begin position="1"/>
        <end position="23"/>
    </location>
</feature>
<dbReference type="EMBL" id="UOFF01000287">
    <property type="protein sequence ID" value="VAW56832.1"/>
    <property type="molecule type" value="Genomic_DNA"/>
</dbReference>
<accession>A0A3B0WZY2</accession>
<sequence length="52" mass="5730">MPNQGSKGKEKKEKPLTANNTRTKETVITLEVYNCDTCGENLSGIVSTESER</sequence>
<protein>
    <submittedName>
        <fullName evidence="2">Uncharacterized protein</fullName>
    </submittedName>
</protein>
<reference evidence="2" key="1">
    <citation type="submission" date="2018-06" db="EMBL/GenBank/DDBJ databases">
        <authorList>
            <person name="Zhirakovskaya E."/>
        </authorList>
    </citation>
    <scope>NUCLEOTIDE SEQUENCE</scope>
</reference>
<organism evidence="2">
    <name type="scientific">hydrothermal vent metagenome</name>
    <dbReference type="NCBI Taxonomy" id="652676"/>
    <lineage>
        <taxon>unclassified sequences</taxon>
        <taxon>metagenomes</taxon>
        <taxon>ecological metagenomes</taxon>
    </lineage>
</organism>
<evidence type="ECO:0000313" key="2">
    <source>
        <dbReference type="EMBL" id="VAW56832.1"/>
    </source>
</evidence>